<dbReference type="EMBL" id="KK852699">
    <property type="protein sequence ID" value="KDR18206.1"/>
    <property type="molecule type" value="Genomic_DNA"/>
</dbReference>
<proteinExistence type="predicted"/>
<protein>
    <submittedName>
        <fullName evidence="1">Uncharacterized protein</fullName>
    </submittedName>
</protein>
<organism evidence="1 2">
    <name type="scientific">Zootermopsis nevadensis</name>
    <name type="common">Dampwood termite</name>
    <dbReference type="NCBI Taxonomy" id="136037"/>
    <lineage>
        <taxon>Eukaryota</taxon>
        <taxon>Metazoa</taxon>
        <taxon>Ecdysozoa</taxon>
        <taxon>Arthropoda</taxon>
        <taxon>Hexapoda</taxon>
        <taxon>Insecta</taxon>
        <taxon>Pterygota</taxon>
        <taxon>Neoptera</taxon>
        <taxon>Polyneoptera</taxon>
        <taxon>Dictyoptera</taxon>
        <taxon>Blattodea</taxon>
        <taxon>Blattoidea</taxon>
        <taxon>Termitoidae</taxon>
        <taxon>Termopsidae</taxon>
        <taxon>Zootermopsis</taxon>
    </lineage>
</organism>
<dbReference type="InParanoid" id="A0A067R4P1"/>
<sequence>MQMIVAFLVIGPSVRYSHTLVTHHPLVACPNAVHVSLHSGIPLK</sequence>
<dbReference type="AlphaFoldDB" id="A0A067R4P1"/>
<evidence type="ECO:0000313" key="2">
    <source>
        <dbReference type="Proteomes" id="UP000027135"/>
    </source>
</evidence>
<evidence type="ECO:0000313" key="1">
    <source>
        <dbReference type="EMBL" id="KDR18206.1"/>
    </source>
</evidence>
<gene>
    <name evidence="1" type="ORF">L798_06957</name>
</gene>
<name>A0A067R4P1_ZOONE</name>
<accession>A0A067R4P1</accession>
<reference evidence="1 2" key="1">
    <citation type="journal article" date="2014" name="Nat. Commun.">
        <title>Molecular traces of alternative social organization in a termite genome.</title>
        <authorList>
            <person name="Terrapon N."/>
            <person name="Li C."/>
            <person name="Robertson H.M."/>
            <person name="Ji L."/>
            <person name="Meng X."/>
            <person name="Booth W."/>
            <person name="Chen Z."/>
            <person name="Childers C.P."/>
            <person name="Glastad K.M."/>
            <person name="Gokhale K."/>
            <person name="Gowin J."/>
            <person name="Gronenberg W."/>
            <person name="Hermansen R.A."/>
            <person name="Hu H."/>
            <person name="Hunt B.G."/>
            <person name="Huylmans A.K."/>
            <person name="Khalil S.M."/>
            <person name="Mitchell R.D."/>
            <person name="Munoz-Torres M.C."/>
            <person name="Mustard J.A."/>
            <person name="Pan H."/>
            <person name="Reese J.T."/>
            <person name="Scharf M.E."/>
            <person name="Sun F."/>
            <person name="Vogel H."/>
            <person name="Xiao J."/>
            <person name="Yang W."/>
            <person name="Yang Z."/>
            <person name="Yang Z."/>
            <person name="Zhou J."/>
            <person name="Zhu J."/>
            <person name="Brent C.S."/>
            <person name="Elsik C.G."/>
            <person name="Goodisman M.A."/>
            <person name="Liberles D.A."/>
            <person name="Roe R.M."/>
            <person name="Vargo E.L."/>
            <person name="Vilcinskas A."/>
            <person name="Wang J."/>
            <person name="Bornberg-Bauer E."/>
            <person name="Korb J."/>
            <person name="Zhang G."/>
            <person name="Liebig J."/>
        </authorList>
    </citation>
    <scope>NUCLEOTIDE SEQUENCE [LARGE SCALE GENOMIC DNA]</scope>
    <source>
        <tissue evidence="1">Whole organism</tissue>
    </source>
</reference>
<keyword evidence="2" id="KW-1185">Reference proteome</keyword>
<dbReference type="Proteomes" id="UP000027135">
    <property type="component" value="Unassembled WGS sequence"/>
</dbReference>